<dbReference type="EMBL" id="JASBNA010000046">
    <property type="protein sequence ID" value="KAK7680736.1"/>
    <property type="molecule type" value="Genomic_DNA"/>
</dbReference>
<name>A0AAW0FJF2_9APHY</name>
<organism evidence="1 2">
    <name type="scientific">Cerrena zonata</name>
    <dbReference type="NCBI Taxonomy" id="2478898"/>
    <lineage>
        <taxon>Eukaryota</taxon>
        <taxon>Fungi</taxon>
        <taxon>Dikarya</taxon>
        <taxon>Basidiomycota</taxon>
        <taxon>Agaricomycotina</taxon>
        <taxon>Agaricomycetes</taxon>
        <taxon>Polyporales</taxon>
        <taxon>Cerrenaceae</taxon>
        <taxon>Cerrena</taxon>
    </lineage>
</organism>
<sequence length="675" mass="77257">MSQANWRERVRYAELDNISEDTVISSASDALVYVQHDDRYLITSPNATFIPKLPIGRVNVHVNEDAKFGLYDPIHHPQLYWRDAPFLACIPRPPEQMSANDPNYMVWHFIEKTDVEEIQGTGGHVLKPSLLRSIAGAVSKILEQCGDVPHPLQRGPFNKFTNSLSDGLLRLQRPVPYTNLIQNVAFIQRHWLLLRGFLTFYVDLSDSVGPPSSNPRPVQRSLPLMGTFTNLIDVVESFQRKRIPVWYLRFHDQVYSSDYFVRETIQQPPGWWVRQTTGLFGWLAFKGTLGPDYLKWYALNSSMQYMDSDTTPLVLNELPNVDPASIVPLKAIQSSYQPSASPSSALVERPRYNHNKSYRKPHPYPIVGKTHTSAKKEIANAEHPIHRSTFDDPTTYAPHHPHRKPTWQMAMKACDLTQPHPTLPWKHWSPDPGSFLHGDTSRQSAVFWRWLQIKDLWFHHLNNSSAALQPLSMQAWRDILMASSTSSTTSKSGKRREDALNVVSKLFPIRQLMDGREKKYWRGRRCDDGIEKNVLSEMAWEMLEVGFRMELLQLDRLLVPGDPLDTEPERRRLASDVFVDNSPVIPAYPSGCGGLMADSHHEQASYLEALRVMMVRWRTCPNKIKSSEVLTSHLSQHYVESMESDMVTYYVQAFWEAAGRAPTIPHIAPHVDSIP</sequence>
<evidence type="ECO:0000313" key="2">
    <source>
        <dbReference type="Proteomes" id="UP001385951"/>
    </source>
</evidence>
<evidence type="ECO:0000313" key="1">
    <source>
        <dbReference type="EMBL" id="KAK7680736.1"/>
    </source>
</evidence>
<comment type="caution">
    <text evidence="1">The sequence shown here is derived from an EMBL/GenBank/DDBJ whole genome shotgun (WGS) entry which is preliminary data.</text>
</comment>
<dbReference type="Proteomes" id="UP001385951">
    <property type="component" value="Unassembled WGS sequence"/>
</dbReference>
<reference evidence="1 2" key="1">
    <citation type="submission" date="2022-09" db="EMBL/GenBank/DDBJ databases">
        <authorList>
            <person name="Palmer J.M."/>
        </authorList>
    </citation>
    <scope>NUCLEOTIDE SEQUENCE [LARGE SCALE GENOMIC DNA]</scope>
    <source>
        <strain evidence="1 2">DSM 7382</strain>
    </source>
</reference>
<accession>A0AAW0FJF2</accession>
<keyword evidence="2" id="KW-1185">Reference proteome</keyword>
<dbReference type="AlphaFoldDB" id="A0AAW0FJF2"/>
<gene>
    <name evidence="1" type="ORF">QCA50_016044</name>
</gene>
<protein>
    <submittedName>
        <fullName evidence="1">Uncharacterized protein</fullName>
    </submittedName>
</protein>
<proteinExistence type="predicted"/>